<dbReference type="OrthoDB" id="10335842at2759"/>
<accession>A0A397WC53</accession>
<comment type="caution">
    <text evidence="1">The sequence shown here is derived from an EMBL/GenBank/DDBJ whole genome shotgun (WGS) entry which is preliminary data.</text>
</comment>
<dbReference type="EMBL" id="QKWP01000012">
    <property type="protein sequence ID" value="RIB30463.1"/>
    <property type="molecule type" value="Genomic_DNA"/>
</dbReference>
<dbReference type="Proteomes" id="UP000266673">
    <property type="component" value="Unassembled WGS sequence"/>
</dbReference>
<name>A0A397WC53_9GLOM</name>
<keyword evidence="2" id="KW-1185">Reference proteome</keyword>
<dbReference type="AlphaFoldDB" id="A0A397WC53"/>
<reference evidence="1 2" key="1">
    <citation type="submission" date="2018-06" db="EMBL/GenBank/DDBJ databases">
        <title>Comparative genomics reveals the genomic features of Rhizophagus irregularis, R. cerebriforme, R. diaphanum and Gigaspora rosea, and their symbiotic lifestyle signature.</title>
        <authorList>
            <person name="Morin E."/>
            <person name="San Clemente H."/>
            <person name="Chen E.C.H."/>
            <person name="De La Providencia I."/>
            <person name="Hainaut M."/>
            <person name="Kuo A."/>
            <person name="Kohler A."/>
            <person name="Murat C."/>
            <person name="Tang N."/>
            <person name="Roy S."/>
            <person name="Loubradou J."/>
            <person name="Henrissat B."/>
            <person name="Grigoriev I.V."/>
            <person name="Corradi N."/>
            <person name="Roux C."/>
            <person name="Martin F.M."/>
        </authorList>
    </citation>
    <scope>NUCLEOTIDE SEQUENCE [LARGE SCALE GENOMIC DNA]</scope>
    <source>
        <strain evidence="1 2">DAOM 194757</strain>
    </source>
</reference>
<protein>
    <submittedName>
        <fullName evidence="1">Uncharacterized protein</fullName>
    </submittedName>
</protein>
<sequence length="155" mass="17976">MTRVNLRFQAIQTPDTFSEQQNKTKRHSLNTIPSVRLGKFSLKKTVNEPKIDALVQVPEQNHAADNNRINVTDPSNLSEHINLNDYDSSELATPCDRTIAQIDELESFLNNFGYLPDINFYYQNGTSQTNQQDFHQESLKRMTQECNFNFRNFES</sequence>
<organism evidence="1 2">
    <name type="scientific">Gigaspora rosea</name>
    <dbReference type="NCBI Taxonomy" id="44941"/>
    <lineage>
        <taxon>Eukaryota</taxon>
        <taxon>Fungi</taxon>
        <taxon>Fungi incertae sedis</taxon>
        <taxon>Mucoromycota</taxon>
        <taxon>Glomeromycotina</taxon>
        <taxon>Glomeromycetes</taxon>
        <taxon>Diversisporales</taxon>
        <taxon>Gigasporaceae</taxon>
        <taxon>Gigaspora</taxon>
    </lineage>
</organism>
<evidence type="ECO:0000313" key="2">
    <source>
        <dbReference type="Proteomes" id="UP000266673"/>
    </source>
</evidence>
<proteinExistence type="predicted"/>
<evidence type="ECO:0000313" key="1">
    <source>
        <dbReference type="EMBL" id="RIB30463.1"/>
    </source>
</evidence>
<gene>
    <name evidence="1" type="ORF">C2G38_2136339</name>
</gene>